<evidence type="ECO:0000313" key="3">
    <source>
        <dbReference type="Proteomes" id="UP000499080"/>
    </source>
</evidence>
<keyword evidence="3" id="KW-1185">Reference proteome</keyword>
<dbReference type="Proteomes" id="UP000499080">
    <property type="component" value="Unassembled WGS sequence"/>
</dbReference>
<dbReference type="AlphaFoldDB" id="A0A4Y2EWJ5"/>
<feature type="region of interest" description="Disordered" evidence="1">
    <location>
        <begin position="64"/>
        <end position="98"/>
    </location>
</feature>
<proteinExistence type="predicted"/>
<evidence type="ECO:0000256" key="1">
    <source>
        <dbReference type="SAM" id="MobiDB-lite"/>
    </source>
</evidence>
<comment type="caution">
    <text evidence="2">The sequence shown here is derived from an EMBL/GenBank/DDBJ whole genome shotgun (WGS) entry which is preliminary data.</text>
</comment>
<reference evidence="2 3" key="1">
    <citation type="journal article" date="2019" name="Sci. Rep.">
        <title>Orb-weaving spider Araneus ventricosus genome elucidates the spidroin gene catalogue.</title>
        <authorList>
            <person name="Kono N."/>
            <person name="Nakamura H."/>
            <person name="Ohtoshi R."/>
            <person name="Moran D.A.P."/>
            <person name="Shinohara A."/>
            <person name="Yoshida Y."/>
            <person name="Fujiwara M."/>
            <person name="Mori M."/>
            <person name="Tomita M."/>
            <person name="Arakawa K."/>
        </authorList>
    </citation>
    <scope>NUCLEOTIDE SEQUENCE [LARGE SCALE GENOMIC DNA]</scope>
</reference>
<dbReference type="EMBL" id="BGPR01000703">
    <property type="protein sequence ID" value="GBM32275.1"/>
    <property type="molecule type" value="Genomic_DNA"/>
</dbReference>
<accession>A0A4Y2EWJ5</accession>
<organism evidence="2 3">
    <name type="scientific">Araneus ventricosus</name>
    <name type="common">Orbweaver spider</name>
    <name type="synonym">Epeira ventricosa</name>
    <dbReference type="NCBI Taxonomy" id="182803"/>
    <lineage>
        <taxon>Eukaryota</taxon>
        <taxon>Metazoa</taxon>
        <taxon>Ecdysozoa</taxon>
        <taxon>Arthropoda</taxon>
        <taxon>Chelicerata</taxon>
        <taxon>Arachnida</taxon>
        <taxon>Araneae</taxon>
        <taxon>Araneomorphae</taxon>
        <taxon>Entelegynae</taxon>
        <taxon>Araneoidea</taxon>
        <taxon>Araneidae</taxon>
        <taxon>Araneus</taxon>
    </lineage>
</organism>
<name>A0A4Y2EWJ5_ARAVE</name>
<protein>
    <submittedName>
        <fullName evidence="2">Uncharacterized protein</fullName>
    </submittedName>
</protein>
<sequence length="119" mass="13581">MPFRSCNYKLMPVGYPKAGHSPPICSNPFGGLHSRSFPFSAHKIWWVIHRSNCANRTYGQPGPLGDCASSSPRFEQRDSRFPRLTPTQTPPPPFLRLLRERPSPPNRLSYFSFMACWAE</sequence>
<evidence type="ECO:0000313" key="2">
    <source>
        <dbReference type="EMBL" id="GBM32275.1"/>
    </source>
</evidence>
<gene>
    <name evidence="2" type="ORF">AVEN_275041_1</name>
</gene>